<dbReference type="Pfam" id="PF12796">
    <property type="entry name" value="Ank_2"/>
    <property type="match status" value="1"/>
</dbReference>
<dbReference type="SMART" id="SM00248">
    <property type="entry name" value="ANK"/>
    <property type="match status" value="6"/>
</dbReference>
<dbReference type="InterPro" id="IPR036770">
    <property type="entry name" value="Ankyrin_rpt-contain_sf"/>
</dbReference>
<keyword evidence="2" id="KW-0040">ANK repeat</keyword>
<feature type="compositionally biased region" description="Low complexity" evidence="3">
    <location>
        <begin position="31"/>
        <end position="42"/>
    </location>
</feature>
<dbReference type="Gene3D" id="1.25.40.20">
    <property type="entry name" value="Ankyrin repeat-containing domain"/>
    <property type="match status" value="2"/>
</dbReference>
<dbReference type="InterPro" id="IPR055497">
    <property type="entry name" value="DUF7069"/>
</dbReference>
<feature type="region of interest" description="Disordered" evidence="3">
    <location>
        <begin position="23"/>
        <end position="79"/>
    </location>
</feature>
<evidence type="ECO:0000256" key="1">
    <source>
        <dbReference type="ARBA" id="ARBA00022737"/>
    </source>
</evidence>
<comment type="caution">
    <text evidence="5">The sequence shown here is derived from an EMBL/GenBank/DDBJ whole genome shotgun (WGS) entry which is preliminary data.</text>
</comment>
<dbReference type="SMART" id="SM00456">
    <property type="entry name" value="WW"/>
    <property type="match status" value="2"/>
</dbReference>
<feature type="repeat" description="ANK" evidence="2">
    <location>
        <begin position="1141"/>
        <end position="1173"/>
    </location>
</feature>
<dbReference type="PROSITE" id="PS50297">
    <property type="entry name" value="ANK_REP_REGION"/>
    <property type="match status" value="3"/>
</dbReference>
<name>A0A8H3FT87_9LECA</name>
<evidence type="ECO:0000259" key="4">
    <source>
        <dbReference type="PROSITE" id="PS50020"/>
    </source>
</evidence>
<dbReference type="Pfam" id="PF24883">
    <property type="entry name" value="NPHP3_N"/>
    <property type="match status" value="1"/>
</dbReference>
<dbReference type="Gene3D" id="2.20.70.10">
    <property type="match status" value="2"/>
</dbReference>
<dbReference type="OrthoDB" id="163438at2759"/>
<protein>
    <recommendedName>
        <fullName evidence="4">WW domain-containing protein</fullName>
    </recommendedName>
</protein>
<dbReference type="InterPro" id="IPR001202">
    <property type="entry name" value="WW_dom"/>
</dbReference>
<keyword evidence="6" id="KW-1185">Reference proteome</keyword>
<dbReference type="InterPro" id="IPR056884">
    <property type="entry name" value="NPHP3-like_N"/>
</dbReference>
<evidence type="ECO:0000313" key="6">
    <source>
        <dbReference type="Proteomes" id="UP000664169"/>
    </source>
</evidence>
<feature type="repeat" description="ANK" evidence="2">
    <location>
        <begin position="1207"/>
        <end position="1239"/>
    </location>
</feature>
<dbReference type="PROSITE" id="PS50088">
    <property type="entry name" value="ANK_REPEAT"/>
    <property type="match status" value="3"/>
</dbReference>
<feature type="repeat" description="ANK" evidence="2">
    <location>
        <begin position="1174"/>
        <end position="1206"/>
    </location>
</feature>
<organism evidence="5 6">
    <name type="scientific">Gomphillus americanus</name>
    <dbReference type="NCBI Taxonomy" id="1940652"/>
    <lineage>
        <taxon>Eukaryota</taxon>
        <taxon>Fungi</taxon>
        <taxon>Dikarya</taxon>
        <taxon>Ascomycota</taxon>
        <taxon>Pezizomycotina</taxon>
        <taxon>Lecanoromycetes</taxon>
        <taxon>OSLEUM clade</taxon>
        <taxon>Ostropomycetidae</taxon>
        <taxon>Ostropales</taxon>
        <taxon>Graphidaceae</taxon>
        <taxon>Gomphilloideae</taxon>
        <taxon>Gomphillus</taxon>
    </lineage>
</organism>
<reference evidence="5" key="1">
    <citation type="submission" date="2021-03" db="EMBL/GenBank/DDBJ databases">
        <authorList>
            <person name="Tagirdzhanova G."/>
        </authorList>
    </citation>
    <scope>NUCLEOTIDE SEQUENCE</scope>
</reference>
<dbReference type="SUPFAM" id="SSF48403">
    <property type="entry name" value="Ankyrin repeat"/>
    <property type="match status" value="1"/>
</dbReference>
<accession>A0A8H3FT87</accession>
<feature type="compositionally biased region" description="Polar residues" evidence="3">
    <location>
        <begin position="68"/>
        <end position="79"/>
    </location>
</feature>
<dbReference type="PANTHER" id="PTHR10039">
    <property type="entry name" value="AMELOGENIN"/>
    <property type="match status" value="1"/>
</dbReference>
<sequence>MTSTDKVESTAKVKGLSFRRVFKLPDRKSRSGSPSLSSSHGSTPAAASNAGTQLAIQQKLTPSPFPSPSNLSMISSDQSSRVQYLEQEVPEIGLQITTSTRHDFQEVASPEPAHIVLPTGTEVSLWDQAYQKLRDDDVQLSNKYEALLKRQLLPADADPALQASSSGGGGESVLDPSQRRKQLDEVARQGLRLQDTKGKICVAGQIVSVRDILKTIGKSVEIAQDWISDALEASPQASVAWSIICLALPLLTNPSNADKANLEGFTYVSSRMQYYIAFEQLTFPGTHTTESERTQEHLKSRLIDLYQHILEFQIKSILRFDQSTFKNIANDIWGGTDWKDMHEAILKLEKTIHQDLLNVSTSDSRNLLNSILHNAIETGQQIQLLLEKNNQNNTDVLATLEQINQRELSQDERECLQVFCLDPPYSDFKDVIHERVEGTCMWFLSQPAYKDWIDEPEGCLLVSADPGCGKSVLAKALIDHELVRACPGAIICYFFFKDQVQNKLCMALCALLHQLFDAEPRLIKHAQAKFHRYGMKLQGNAQALFEILTDALTDPISIPVIFVLDAMDECDDDDCAKLFRALKTLQLRTKAGTRGLKMLLTSRPYHNIIFDFQPDNPSSYLLRLSSEPEALSQPGSSIGDLPKSWEARMTEKEQMYFVDRKTGLRTFEDPRTEGLPVGWGVRYSKKGDLLRRYFVDHNTRVSTWLDPRLPLSGTPLDALHLRNHVAVAAEGKDNIQPSSTNINSPHYHNGPRRIHIPGELESEAISQEVNLVIRYRLQELYQRGTLKKDVRANLEKQLLSQTNRTYLWVYFLFDELQYMIKPTWKETERKLTMLPTSVNEAYEGILSRCAVNEEIKQHAVRTLCVMLAAKRSLSPREIQIAVRIEFDPPSSRHEDLDLEDDKEFANKLRNWCGLFVQVWNGRVTFIHQTAREFLLAKKTSFTRTPLLKAWRWQGFTSLEYAHNIIARCCMIYLGLTHESITSLHDSRRLKKDWPRTRQRIELVSKIAFLEYAAQHWDWHLLEGNYCTACTAWNIVRFHHYPPHRFSHRLVTAASLEPKLLPMLLVREDAADQLDDTTYKRIFLEAARSGHKTIMELVLSRGIDVNQCIDQRGNTALHITYFLSCIEFLLQRGAQIDIQDQKGYTPLLTAIIVGDMEKVEILLQRGASTTIPDNGGDSALSCAVLSDELDLVQLILEYGGEVNIQSPQGDTALHCAAMVDSPPAARLLFNNGADPSIQNDDGSTAQDLAAIRGHTEIVEVLHETTKLIARRSSLSDLWPLKPHWDRAQNGIGKSIYNKTGRRRPYKKNEDEDTAATASRLAFLNLDTPKKT</sequence>
<dbReference type="Proteomes" id="UP000664169">
    <property type="component" value="Unassembled WGS sequence"/>
</dbReference>
<dbReference type="InterPro" id="IPR027417">
    <property type="entry name" value="P-loop_NTPase"/>
</dbReference>
<dbReference type="InterPro" id="IPR031359">
    <property type="entry name" value="NACHT_N"/>
</dbReference>
<dbReference type="PROSITE" id="PS50020">
    <property type="entry name" value="WW_DOMAIN_2"/>
    <property type="match status" value="2"/>
</dbReference>
<dbReference type="Pfam" id="PF13637">
    <property type="entry name" value="Ank_4"/>
    <property type="match status" value="1"/>
</dbReference>
<dbReference type="CDD" id="cd00201">
    <property type="entry name" value="WW"/>
    <property type="match status" value="2"/>
</dbReference>
<dbReference type="Pfam" id="PF23239">
    <property type="entry name" value="DUF7069"/>
    <property type="match status" value="1"/>
</dbReference>
<feature type="domain" description="WW" evidence="4">
    <location>
        <begin position="673"/>
        <end position="709"/>
    </location>
</feature>
<evidence type="ECO:0000313" key="5">
    <source>
        <dbReference type="EMBL" id="CAF9930346.1"/>
    </source>
</evidence>
<feature type="compositionally biased region" description="Polar residues" evidence="3">
    <location>
        <begin position="45"/>
        <end position="61"/>
    </location>
</feature>
<dbReference type="SUPFAM" id="SSF52540">
    <property type="entry name" value="P-loop containing nucleoside triphosphate hydrolases"/>
    <property type="match status" value="1"/>
</dbReference>
<proteinExistence type="predicted"/>
<feature type="region of interest" description="Disordered" evidence="3">
    <location>
        <begin position="159"/>
        <end position="181"/>
    </location>
</feature>
<dbReference type="EMBL" id="CAJPDQ010000035">
    <property type="protein sequence ID" value="CAF9930346.1"/>
    <property type="molecule type" value="Genomic_DNA"/>
</dbReference>
<keyword evidence="1" id="KW-0677">Repeat</keyword>
<feature type="domain" description="WW" evidence="4">
    <location>
        <begin position="639"/>
        <end position="672"/>
    </location>
</feature>
<dbReference type="InterPro" id="IPR002110">
    <property type="entry name" value="Ankyrin_rpt"/>
</dbReference>
<dbReference type="Gene3D" id="3.40.50.300">
    <property type="entry name" value="P-loop containing nucleotide triphosphate hydrolases"/>
    <property type="match status" value="1"/>
</dbReference>
<dbReference type="SUPFAM" id="SSF51045">
    <property type="entry name" value="WW domain"/>
    <property type="match status" value="2"/>
</dbReference>
<dbReference type="InterPro" id="IPR036020">
    <property type="entry name" value="WW_dom_sf"/>
</dbReference>
<evidence type="ECO:0000256" key="3">
    <source>
        <dbReference type="SAM" id="MobiDB-lite"/>
    </source>
</evidence>
<gene>
    <name evidence="5" type="ORF">GOMPHAMPRED_005629</name>
</gene>
<dbReference type="Pfam" id="PF17100">
    <property type="entry name" value="NACHT_N"/>
    <property type="match status" value="1"/>
</dbReference>
<evidence type="ECO:0000256" key="2">
    <source>
        <dbReference type="PROSITE-ProRule" id="PRU00023"/>
    </source>
</evidence>